<dbReference type="NCBIfam" id="NF041630">
    <property type="entry name" value="CBS_CbpB"/>
    <property type="match status" value="1"/>
</dbReference>
<dbReference type="PROSITE" id="PS51371">
    <property type="entry name" value="CBS"/>
    <property type="match status" value="1"/>
</dbReference>
<dbReference type="EMBL" id="RZTZ01000001">
    <property type="protein sequence ID" value="RVT67247.1"/>
    <property type="molecule type" value="Genomic_DNA"/>
</dbReference>
<sequence>MTSIHNGEFLDITVKELMIPSERVAHVQVGNNLEHALLVLTKSGYSSIPVLDPSYKLHGLLSTPIIMESILGLERIEFEKLDSIKVETIMNTIVPRANTNTALKDMMEMLTDNPFICLEDDEGFFDGILTRRSVLKRLNTFLEI</sequence>
<dbReference type="Gene3D" id="3.10.580.10">
    <property type="entry name" value="CBS-domain"/>
    <property type="match status" value="1"/>
</dbReference>
<gene>
    <name evidence="4" type="ORF">EM808_01840</name>
</gene>
<comment type="caution">
    <text evidence="4">The sequence shown here is derived from an EMBL/GenBank/DDBJ whole genome shotgun (WGS) entry which is preliminary data.</text>
</comment>
<proteinExistence type="predicted"/>
<evidence type="ECO:0000256" key="1">
    <source>
        <dbReference type="ARBA" id="ARBA00023122"/>
    </source>
</evidence>
<feature type="domain" description="CBS" evidence="3">
    <location>
        <begin position="18"/>
        <end position="78"/>
    </location>
</feature>
<reference evidence="4 5" key="1">
    <citation type="submission" date="2019-01" db="EMBL/GenBank/DDBJ databases">
        <title>Bacillus sp. M5HDSG1-1, whole genome shotgun sequence.</title>
        <authorList>
            <person name="Tuo L."/>
        </authorList>
    </citation>
    <scope>NUCLEOTIDE SEQUENCE [LARGE SCALE GENOMIC DNA]</scope>
    <source>
        <strain evidence="4 5">M5HDSG1-1</strain>
    </source>
</reference>
<dbReference type="Proteomes" id="UP000288024">
    <property type="component" value="Unassembled WGS sequence"/>
</dbReference>
<evidence type="ECO:0000313" key="5">
    <source>
        <dbReference type="Proteomes" id="UP000288024"/>
    </source>
</evidence>
<dbReference type="AlphaFoldDB" id="A0A437KG60"/>
<dbReference type="SUPFAM" id="SSF54631">
    <property type="entry name" value="CBS-domain pair"/>
    <property type="match status" value="1"/>
</dbReference>
<keyword evidence="1 2" id="KW-0129">CBS domain</keyword>
<dbReference type="InterPro" id="IPR000644">
    <property type="entry name" value="CBS_dom"/>
</dbReference>
<dbReference type="InterPro" id="IPR046342">
    <property type="entry name" value="CBS_dom_sf"/>
</dbReference>
<organism evidence="4 5">
    <name type="scientific">Niallia taxi</name>
    <dbReference type="NCBI Taxonomy" id="2499688"/>
    <lineage>
        <taxon>Bacteria</taxon>
        <taxon>Bacillati</taxon>
        <taxon>Bacillota</taxon>
        <taxon>Bacilli</taxon>
        <taxon>Bacillales</taxon>
        <taxon>Bacillaceae</taxon>
        <taxon>Niallia</taxon>
    </lineage>
</organism>
<protein>
    <submittedName>
        <fullName evidence="4">CBS domain-containing protein</fullName>
    </submittedName>
</protein>
<dbReference type="RefSeq" id="WP_127734979.1">
    <property type="nucleotide sequence ID" value="NZ_CAJCKN010000033.1"/>
</dbReference>
<evidence type="ECO:0000259" key="3">
    <source>
        <dbReference type="PROSITE" id="PS51371"/>
    </source>
</evidence>
<dbReference type="InterPro" id="IPR051257">
    <property type="entry name" value="Diverse_CBS-Domain"/>
</dbReference>
<dbReference type="Pfam" id="PF00571">
    <property type="entry name" value="CBS"/>
    <property type="match status" value="1"/>
</dbReference>
<accession>A0A437KG60</accession>
<evidence type="ECO:0000313" key="4">
    <source>
        <dbReference type="EMBL" id="RVT67247.1"/>
    </source>
</evidence>
<dbReference type="InterPro" id="IPR048125">
    <property type="entry name" value="CBS_CbpB"/>
</dbReference>
<name>A0A437KG60_9BACI</name>
<dbReference type="PANTHER" id="PTHR43080:SF30">
    <property type="entry name" value="CYCLIC DI-AMP RECEPTOR B"/>
    <property type="match status" value="1"/>
</dbReference>
<evidence type="ECO:0000256" key="2">
    <source>
        <dbReference type="PROSITE-ProRule" id="PRU00703"/>
    </source>
</evidence>
<keyword evidence="5" id="KW-1185">Reference proteome</keyword>
<dbReference type="PANTHER" id="PTHR43080">
    <property type="entry name" value="CBS DOMAIN-CONTAINING PROTEIN CBSX3, MITOCHONDRIAL"/>
    <property type="match status" value="1"/>
</dbReference>
<dbReference type="CDD" id="cd04643">
    <property type="entry name" value="CBS_pair_bac"/>
    <property type="match status" value="1"/>
</dbReference>